<accession>A0ABR6VK45</accession>
<protein>
    <submittedName>
        <fullName evidence="2">DsbA family oxidoreductase</fullName>
    </submittedName>
</protein>
<organism evidence="2 3">
    <name type="scientific">Megasphaera hominis</name>
    <dbReference type="NCBI Taxonomy" id="159836"/>
    <lineage>
        <taxon>Bacteria</taxon>
        <taxon>Bacillati</taxon>
        <taxon>Bacillota</taxon>
        <taxon>Negativicutes</taxon>
        <taxon>Veillonellales</taxon>
        <taxon>Veillonellaceae</taxon>
        <taxon>Megasphaera</taxon>
    </lineage>
</organism>
<gene>
    <name evidence="2" type="ORF">H8J70_09830</name>
</gene>
<keyword evidence="3" id="KW-1185">Reference proteome</keyword>
<proteinExistence type="predicted"/>
<comment type="caution">
    <text evidence="2">The sequence shown here is derived from an EMBL/GenBank/DDBJ whole genome shotgun (WGS) entry which is preliminary data.</text>
</comment>
<dbReference type="Proteomes" id="UP000606870">
    <property type="component" value="Unassembled WGS sequence"/>
</dbReference>
<dbReference type="InterPro" id="IPR036249">
    <property type="entry name" value="Thioredoxin-like_sf"/>
</dbReference>
<evidence type="ECO:0000259" key="1">
    <source>
        <dbReference type="Pfam" id="PF01323"/>
    </source>
</evidence>
<dbReference type="Pfam" id="PF01323">
    <property type="entry name" value="DSBA"/>
    <property type="match status" value="1"/>
</dbReference>
<dbReference type="SUPFAM" id="SSF52833">
    <property type="entry name" value="Thioredoxin-like"/>
    <property type="match status" value="1"/>
</dbReference>
<dbReference type="RefSeq" id="WP_186504017.1">
    <property type="nucleotide sequence ID" value="NZ_JACOGK010000030.1"/>
</dbReference>
<name>A0ABR6VK45_9FIRM</name>
<evidence type="ECO:0000313" key="2">
    <source>
        <dbReference type="EMBL" id="MBC3537551.1"/>
    </source>
</evidence>
<evidence type="ECO:0000313" key="3">
    <source>
        <dbReference type="Proteomes" id="UP000606870"/>
    </source>
</evidence>
<dbReference type="PANTHER" id="PTHR13887">
    <property type="entry name" value="GLUTATHIONE S-TRANSFERASE KAPPA"/>
    <property type="match status" value="1"/>
</dbReference>
<dbReference type="CDD" id="cd03024">
    <property type="entry name" value="DsbA_FrnE"/>
    <property type="match status" value="1"/>
</dbReference>
<sequence>MKIEIWSDYACPYCYIGETRLKKALQALPQEASIDVVFRAFELDPSAPKEVTSTTPARFAKKYGLSEAGALQTIHGISHMGVQEGLDFKYATTRYTNTFDAHRLTKYAQSKGNTALIEALFQAYFSKNQELSDQDLLLQLATEAGLDPLEAKNVLQGDAFAQDVRDDEKAAYMNGINAVPFFLINGKYSISGAQPAELIQEALGNILEEEKEAQTEAAESAGMACGINGCSF</sequence>
<feature type="domain" description="DSBA-like thioredoxin" evidence="1">
    <location>
        <begin position="3"/>
        <end position="203"/>
    </location>
</feature>
<dbReference type="PANTHER" id="PTHR13887:SF41">
    <property type="entry name" value="THIOREDOXIN SUPERFAMILY PROTEIN"/>
    <property type="match status" value="1"/>
</dbReference>
<dbReference type="EMBL" id="JACOGK010000030">
    <property type="protein sequence ID" value="MBC3537551.1"/>
    <property type="molecule type" value="Genomic_DNA"/>
</dbReference>
<reference evidence="2 3" key="1">
    <citation type="submission" date="2020-08" db="EMBL/GenBank/DDBJ databases">
        <authorList>
            <person name="Liu C."/>
            <person name="Sun Q."/>
        </authorList>
    </citation>
    <scope>NUCLEOTIDE SEQUENCE [LARGE SCALE GENOMIC DNA]</scope>
    <source>
        <strain evidence="2 3">NSJ-59</strain>
    </source>
</reference>
<dbReference type="Gene3D" id="3.40.30.10">
    <property type="entry name" value="Glutaredoxin"/>
    <property type="match status" value="1"/>
</dbReference>
<dbReference type="InterPro" id="IPR001853">
    <property type="entry name" value="DSBA-like_thioredoxin_dom"/>
</dbReference>